<gene>
    <name evidence="1" type="ORF">BFS16_00555</name>
</gene>
<evidence type="ECO:0000313" key="2">
    <source>
        <dbReference type="Proteomes" id="UP000236634"/>
    </source>
</evidence>
<dbReference type="EMBL" id="NBAX01000001">
    <property type="protein sequence ID" value="PNP96409.1"/>
    <property type="molecule type" value="Genomic_DNA"/>
</dbReference>
<dbReference type="Proteomes" id="UP000236634">
    <property type="component" value="Unassembled WGS sequence"/>
</dbReference>
<evidence type="ECO:0000313" key="1">
    <source>
        <dbReference type="EMBL" id="PNP96409.1"/>
    </source>
</evidence>
<name>A0A2K0XPE0_9BACT</name>
<reference evidence="1 2" key="1">
    <citation type="submission" date="2017-03" db="EMBL/GenBank/DDBJ databases">
        <authorList>
            <person name="Afonso C.L."/>
            <person name="Miller P.J."/>
            <person name="Scott M.A."/>
            <person name="Spackman E."/>
            <person name="Goraichik I."/>
            <person name="Dimitrov K.M."/>
            <person name="Suarez D.L."/>
            <person name="Swayne D.E."/>
        </authorList>
    </citation>
    <scope>NUCLEOTIDE SEQUENCE [LARGE SCALE GENOMIC DNA]</scope>
    <source>
        <strain evidence="1 2">DNF00076</strain>
    </source>
</reference>
<dbReference type="AlphaFoldDB" id="A0A2K0XPE0"/>
<dbReference type="RefSeq" id="WP_103002362.1">
    <property type="nucleotide sequence ID" value="NZ_NBAX01000001.1"/>
</dbReference>
<sequence>MRTVSNSLGSVAYPDEICFAFNPTYIKVSECSAISLTTTVSNGEKSFSLETMCFEKTTIVNISRALQLLFDVYSIVDKRSMKVSVDVSDGASIFSFTTIAIWGNIAPGERFNGARTVRWFKNYPMNVTIFDGASFQEIPPVTGTVATLTPWDYTFDYTFHPASAQIVTCVEDYSSEGVFLRWIDRHGRLQYWLFEKGVKEIKNDDGGQELTMNYVDKKGNSFRSIKRQQYFFSENTLNLCAPNVNEEEYNMLESILTSPVIDLYHKDTSVGWEPVVIDTSTNKRKVEVLQDFEFKILLPNTNAQML</sequence>
<organism evidence="1 2">
    <name type="scientific">Hoylesella timonensis</name>
    <dbReference type="NCBI Taxonomy" id="386414"/>
    <lineage>
        <taxon>Bacteria</taxon>
        <taxon>Pseudomonadati</taxon>
        <taxon>Bacteroidota</taxon>
        <taxon>Bacteroidia</taxon>
        <taxon>Bacteroidales</taxon>
        <taxon>Prevotellaceae</taxon>
        <taxon>Hoylesella</taxon>
    </lineage>
</organism>
<proteinExistence type="predicted"/>
<protein>
    <submittedName>
        <fullName evidence="1">Uncharacterized protein</fullName>
    </submittedName>
</protein>
<accession>A0A2K0XPE0</accession>
<comment type="caution">
    <text evidence="1">The sequence shown here is derived from an EMBL/GenBank/DDBJ whole genome shotgun (WGS) entry which is preliminary data.</text>
</comment>